<evidence type="ECO:0000313" key="1">
    <source>
        <dbReference type="EMBL" id="BAU31670.1"/>
    </source>
</evidence>
<organism evidence="1 2">
    <name type="scientific">Microcella alkaliphila</name>
    <dbReference type="NCBI Taxonomy" id="279828"/>
    <lineage>
        <taxon>Bacteria</taxon>
        <taxon>Bacillati</taxon>
        <taxon>Actinomycetota</taxon>
        <taxon>Actinomycetes</taxon>
        <taxon>Micrococcales</taxon>
        <taxon>Microbacteriaceae</taxon>
        <taxon>Microcella</taxon>
    </lineage>
</organism>
<gene>
    <name evidence="1" type="ORF">MalAC0309_0803</name>
</gene>
<reference evidence="2" key="1">
    <citation type="submission" date="2015-12" db="EMBL/GenBank/DDBJ databases">
        <authorList>
            <person name="Shamseldin A."/>
            <person name="Moawad H."/>
            <person name="Abd El-Rahim W.M."/>
            <person name="Sadowsky M.J."/>
        </authorList>
    </citation>
    <scope>NUCLEOTIDE SEQUENCE [LARGE SCALE GENOMIC DNA]</scope>
    <source>
        <strain evidence="2">JAM AC0309</strain>
    </source>
</reference>
<accession>A0A0U5BN97</accession>
<protein>
    <submittedName>
        <fullName evidence="1">Uncharacterized protein</fullName>
    </submittedName>
</protein>
<dbReference type="KEGG" id="malk:MalAC0309_0803"/>
<evidence type="ECO:0000313" key="2">
    <source>
        <dbReference type="Proteomes" id="UP000218965"/>
    </source>
</evidence>
<name>A0A0U5BN97_9MICO</name>
<dbReference type="Proteomes" id="UP000218965">
    <property type="component" value="Chromosome"/>
</dbReference>
<sequence length="114" mass="12377">MTESFNLLFVRVDEVVERAQNLRDAPLLVETRQSHRKPEEVLAGQAEVRGSCRVSPAVLAVPGRAKKPIQVVPVHTIAHDIEPHGVLRQPAGPFVEGQPGNAPEQVGGLCHVLQ</sequence>
<reference evidence="1 2" key="2">
    <citation type="submission" date="2016-01" db="EMBL/GenBank/DDBJ databases">
        <title>Microcella alkaliphila JAM AC0309 whole genome shotgun sequence.</title>
        <authorList>
            <person name="Kurata A."/>
            <person name="Hirose Y."/>
            <person name="Kishimoto N."/>
            <person name="Kobayashi T."/>
        </authorList>
    </citation>
    <scope>NUCLEOTIDE SEQUENCE [LARGE SCALE GENOMIC DNA]</scope>
    <source>
        <strain evidence="1 2">JAM AC0309</strain>
    </source>
</reference>
<proteinExistence type="predicted"/>
<dbReference type="EMBL" id="AP017315">
    <property type="protein sequence ID" value="BAU31670.1"/>
    <property type="molecule type" value="Genomic_DNA"/>
</dbReference>
<dbReference type="AlphaFoldDB" id="A0A0U5BN97"/>